<keyword evidence="5 6" id="KW-0413">Isomerase</keyword>
<dbReference type="InterPro" id="IPR002130">
    <property type="entry name" value="Cyclophilin-type_PPIase_dom"/>
</dbReference>
<dbReference type="InterPro" id="IPR044666">
    <property type="entry name" value="Cyclophilin_A-like"/>
</dbReference>
<dbReference type="InterPro" id="IPR029000">
    <property type="entry name" value="Cyclophilin-like_dom_sf"/>
</dbReference>
<keyword evidence="2" id="KW-0853">WD repeat</keyword>
<dbReference type="PANTHER" id="PTHR45625">
    <property type="entry name" value="PEPTIDYL-PROLYL CIS-TRANS ISOMERASE-RELATED"/>
    <property type="match status" value="1"/>
</dbReference>
<evidence type="ECO:0000256" key="3">
    <source>
        <dbReference type="ARBA" id="ARBA00022737"/>
    </source>
</evidence>
<evidence type="ECO:0000256" key="1">
    <source>
        <dbReference type="ARBA" id="ARBA00000971"/>
    </source>
</evidence>
<feature type="domain" description="PPIase cyclophilin-type" evidence="7">
    <location>
        <begin position="120"/>
        <end position="275"/>
    </location>
</feature>
<dbReference type="SUPFAM" id="SSF50891">
    <property type="entry name" value="Cyclophilin-like"/>
    <property type="match status" value="1"/>
</dbReference>
<dbReference type="EC" id="5.2.1.8" evidence="6"/>
<comment type="catalytic activity">
    <reaction evidence="1 6">
        <text>[protein]-peptidylproline (omega=180) = [protein]-peptidylproline (omega=0)</text>
        <dbReference type="Rhea" id="RHEA:16237"/>
        <dbReference type="Rhea" id="RHEA-COMP:10747"/>
        <dbReference type="Rhea" id="RHEA-COMP:10748"/>
        <dbReference type="ChEBI" id="CHEBI:83833"/>
        <dbReference type="ChEBI" id="CHEBI:83834"/>
        <dbReference type="EC" id="5.2.1.8"/>
    </reaction>
</comment>
<dbReference type="WBParaSite" id="PDA_v2.g26961.t1">
    <property type="protein sequence ID" value="PDA_v2.g26961.t1"/>
    <property type="gene ID" value="PDA_v2.g26961"/>
</dbReference>
<reference evidence="9" key="1">
    <citation type="submission" date="2022-11" db="UniProtKB">
        <authorList>
            <consortium name="WormBaseParasite"/>
        </authorList>
    </citation>
    <scope>IDENTIFICATION</scope>
</reference>
<evidence type="ECO:0000256" key="6">
    <source>
        <dbReference type="RuleBase" id="RU363019"/>
    </source>
</evidence>
<dbReference type="GO" id="GO:0003755">
    <property type="term" value="F:peptidyl-prolyl cis-trans isomerase activity"/>
    <property type="evidence" value="ECO:0007669"/>
    <property type="project" value="UniProtKB-UniRule"/>
</dbReference>
<evidence type="ECO:0000256" key="2">
    <source>
        <dbReference type="ARBA" id="ARBA00022574"/>
    </source>
</evidence>
<evidence type="ECO:0000313" key="9">
    <source>
        <dbReference type="WBParaSite" id="PDA_v2.g26961.t1"/>
    </source>
</evidence>
<name>A0A914Q675_9BILA</name>
<accession>A0A914Q675</accession>
<comment type="similarity">
    <text evidence="6">Belongs to the cyclophilin-type PPIase family.</text>
</comment>
<organism evidence="8 9">
    <name type="scientific">Panagrolaimus davidi</name>
    <dbReference type="NCBI Taxonomy" id="227884"/>
    <lineage>
        <taxon>Eukaryota</taxon>
        <taxon>Metazoa</taxon>
        <taxon>Ecdysozoa</taxon>
        <taxon>Nematoda</taxon>
        <taxon>Chromadorea</taxon>
        <taxon>Rhabditida</taxon>
        <taxon>Tylenchina</taxon>
        <taxon>Panagrolaimomorpha</taxon>
        <taxon>Panagrolaimoidea</taxon>
        <taxon>Panagrolaimidae</taxon>
        <taxon>Panagrolaimus</taxon>
    </lineage>
</organism>
<evidence type="ECO:0000259" key="7">
    <source>
        <dbReference type="PROSITE" id="PS50072"/>
    </source>
</evidence>
<dbReference type="PANTHER" id="PTHR45625:SF4">
    <property type="entry name" value="PEPTIDYLPROLYL ISOMERASE DOMAIN AND WD REPEAT-CONTAINING PROTEIN 1"/>
    <property type="match status" value="1"/>
</dbReference>
<dbReference type="AlphaFoldDB" id="A0A914Q675"/>
<evidence type="ECO:0000313" key="8">
    <source>
        <dbReference type="Proteomes" id="UP000887578"/>
    </source>
</evidence>
<keyword evidence="4 6" id="KW-0697">Rotamase</keyword>
<dbReference type="Gene3D" id="2.40.100.10">
    <property type="entry name" value="Cyclophilin-like"/>
    <property type="match status" value="1"/>
</dbReference>
<keyword evidence="8" id="KW-1185">Reference proteome</keyword>
<dbReference type="Pfam" id="PF00160">
    <property type="entry name" value="Pro_isomerase"/>
    <property type="match status" value="1"/>
</dbReference>
<evidence type="ECO:0000256" key="5">
    <source>
        <dbReference type="ARBA" id="ARBA00023235"/>
    </source>
</evidence>
<dbReference type="Proteomes" id="UP000887578">
    <property type="component" value="Unplaced"/>
</dbReference>
<keyword evidence="3" id="KW-0677">Repeat</keyword>
<dbReference type="FunFam" id="2.40.100.10:FF:000003">
    <property type="entry name" value="Peptidylprolyl isomerase domain and WD repeat-containing 1"/>
    <property type="match status" value="1"/>
</dbReference>
<comment type="function">
    <text evidence="6">PPIases accelerate the folding of proteins. It catalyzes the cis-trans isomerization of proline imidic peptide bonds in oligopeptides.</text>
</comment>
<dbReference type="PRINTS" id="PR00153">
    <property type="entry name" value="CSAPPISMRASE"/>
</dbReference>
<proteinExistence type="inferred from homology"/>
<evidence type="ECO:0000256" key="4">
    <source>
        <dbReference type="ARBA" id="ARBA00023110"/>
    </source>
</evidence>
<dbReference type="GO" id="GO:0005634">
    <property type="term" value="C:nucleus"/>
    <property type="evidence" value="ECO:0007669"/>
    <property type="project" value="UniProtKB-ARBA"/>
</dbReference>
<protein>
    <recommendedName>
        <fullName evidence="6">Peptidyl-prolyl cis-trans isomerase</fullName>
        <shortName evidence="6">PPIase</shortName>
        <ecNumber evidence="6">5.2.1.8</ecNumber>
    </recommendedName>
</protein>
<dbReference type="PROSITE" id="PS50072">
    <property type="entry name" value="CSA_PPIASE_2"/>
    <property type="match status" value="1"/>
</dbReference>
<sequence>MYNIITEKVVRDLGKQEPVRFMGAAICRAMPTTTERLKGAAVTAEIEASDNPALRKFDVDPMIIASAYRKNRFYIFTNAEPFSGGDDEDGTTSNRDVFNEKPRKEDALTTVDHEEEAKGMTDEACIHTTYGDIHVKLFPKECPKACENFITLSRRGYYNGHCFHRVIKSFIIQTGDPTGKGTGGQSIWGADFEDEFHPMLRHDKPFRLSMANAGPNTNGSQFFFTVVPAEFLDGKNTIFGEVADGFSVVQKINQAPTYEKSGRPREEINIVSITLKN</sequence>